<organism evidence="1 2">
    <name type="scientific">Cardiocondyla obscurior</name>
    <dbReference type="NCBI Taxonomy" id="286306"/>
    <lineage>
        <taxon>Eukaryota</taxon>
        <taxon>Metazoa</taxon>
        <taxon>Ecdysozoa</taxon>
        <taxon>Arthropoda</taxon>
        <taxon>Hexapoda</taxon>
        <taxon>Insecta</taxon>
        <taxon>Pterygota</taxon>
        <taxon>Neoptera</taxon>
        <taxon>Endopterygota</taxon>
        <taxon>Hymenoptera</taxon>
        <taxon>Apocrita</taxon>
        <taxon>Aculeata</taxon>
        <taxon>Formicoidea</taxon>
        <taxon>Formicidae</taxon>
        <taxon>Myrmicinae</taxon>
        <taxon>Cardiocondyla</taxon>
    </lineage>
</organism>
<dbReference type="Proteomes" id="UP001430953">
    <property type="component" value="Unassembled WGS sequence"/>
</dbReference>
<accession>A0AAW2G3A0</accession>
<dbReference type="EMBL" id="JADYXP020000006">
    <property type="protein sequence ID" value="KAL0122518.1"/>
    <property type="molecule type" value="Genomic_DNA"/>
</dbReference>
<gene>
    <name evidence="1" type="ORF">PUN28_007315</name>
</gene>
<keyword evidence="2" id="KW-1185">Reference proteome</keyword>
<proteinExistence type="predicted"/>
<comment type="caution">
    <text evidence="1">The sequence shown here is derived from an EMBL/GenBank/DDBJ whole genome shotgun (WGS) entry which is preliminary data.</text>
</comment>
<name>A0AAW2G3A0_9HYME</name>
<protein>
    <submittedName>
        <fullName evidence="1">Uncharacterized protein</fullName>
    </submittedName>
</protein>
<evidence type="ECO:0000313" key="1">
    <source>
        <dbReference type="EMBL" id="KAL0122518.1"/>
    </source>
</evidence>
<reference evidence="1 2" key="1">
    <citation type="submission" date="2023-03" db="EMBL/GenBank/DDBJ databases">
        <title>High recombination rates correlate with genetic variation in Cardiocondyla obscurior ants.</title>
        <authorList>
            <person name="Errbii M."/>
        </authorList>
    </citation>
    <scope>NUCLEOTIDE SEQUENCE [LARGE SCALE GENOMIC DNA]</scope>
    <source>
        <strain evidence="1">Alpha-2009</strain>
        <tissue evidence="1">Whole body</tissue>
    </source>
</reference>
<evidence type="ECO:0000313" key="2">
    <source>
        <dbReference type="Proteomes" id="UP001430953"/>
    </source>
</evidence>
<dbReference type="AlphaFoldDB" id="A0AAW2G3A0"/>
<sequence length="77" mass="9198">MKDDYISDSLANLSFKRKEEIVMPQRLDLSSSLLFWRQTEEENGEKKLQTCQLAYEERYAKSRPRECATPFSYRSRV</sequence>